<sequence length="111" mass="13162">MLYFLVHPLYTANFVAMFMDEIHSPANTYPVKWLCWFELVVLIEDFQEEGKGWREMEGRENLSRKGQGKAESTSVSTDFYTAFSFRHKFLITDTCIIMYKLHNYFLELLQG</sequence>
<organism evidence="1 2">
    <name type="scientific">Datura stramonium</name>
    <name type="common">Jimsonweed</name>
    <name type="synonym">Common thornapple</name>
    <dbReference type="NCBI Taxonomy" id="4076"/>
    <lineage>
        <taxon>Eukaryota</taxon>
        <taxon>Viridiplantae</taxon>
        <taxon>Streptophyta</taxon>
        <taxon>Embryophyta</taxon>
        <taxon>Tracheophyta</taxon>
        <taxon>Spermatophyta</taxon>
        <taxon>Magnoliopsida</taxon>
        <taxon>eudicotyledons</taxon>
        <taxon>Gunneridae</taxon>
        <taxon>Pentapetalae</taxon>
        <taxon>asterids</taxon>
        <taxon>lamiids</taxon>
        <taxon>Solanales</taxon>
        <taxon>Solanaceae</taxon>
        <taxon>Solanoideae</taxon>
        <taxon>Datureae</taxon>
        <taxon>Datura</taxon>
    </lineage>
</organism>
<reference evidence="1 2" key="1">
    <citation type="journal article" date="2021" name="BMC Genomics">
        <title>Datura genome reveals duplications of psychoactive alkaloid biosynthetic genes and high mutation rate following tissue culture.</title>
        <authorList>
            <person name="Rajewski A."/>
            <person name="Carter-House D."/>
            <person name="Stajich J."/>
            <person name="Litt A."/>
        </authorList>
    </citation>
    <scope>NUCLEOTIDE SEQUENCE [LARGE SCALE GENOMIC DNA]</scope>
    <source>
        <strain evidence="1">AR-01</strain>
    </source>
</reference>
<dbReference type="EMBL" id="JACEIK010000274">
    <property type="protein sequence ID" value="MCD7453924.1"/>
    <property type="molecule type" value="Genomic_DNA"/>
</dbReference>
<name>A0ABS8S7C7_DATST</name>
<comment type="caution">
    <text evidence="1">The sequence shown here is derived from an EMBL/GenBank/DDBJ whole genome shotgun (WGS) entry which is preliminary data.</text>
</comment>
<proteinExistence type="predicted"/>
<evidence type="ECO:0000313" key="1">
    <source>
        <dbReference type="EMBL" id="MCD7453924.1"/>
    </source>
</evidence>
<accession>A0ABS8S7C7</accession>
<keyword evidence="2" id="KW-1185">Reference proteome</keyword>
<gene>
    <name evidence="1" type="ORF">HAX54_022680</name>
</gene>
<protein>
    <submittedName>
        <fullName evidence="1">Uncharacterized protein</fullName>
    </submittedName>
</protein>
<evidence type="ECO:0000313" key="2">
    <source>
        <dbReference type="Proteomes" id="UP000823775"/>
    </source>
</evidence>
<dbReference type="Proteomes" id="UP000823775">
    <property type="component" value="Unassembled WGS sequence"/>
</dbReference>